<feature type="compositionally biased region" description="Basic and acidic residues" evidence="1">
    <location>
        <begin position="196"/>
        <end position="210"/>
    </location>
</feature>
<organism evidence="2 3">
    <name type="scientific">Weissella diestrammenae</name>
    <dbReference type="NCBI Taxonomy" id="1162633"/>
    <lineage>
        <taxon>Bacteria</taxon>
        <taxon>Bacillati</taxon>
        <taxon>Bacillota</taxon>
        <taxon>Bacilli</taxon>
        <taxon>Lactobacillales</taxon>
        <taxon>Lactobacillaceae</taxon>
        <taxon>Weissella</taxon>
    </lineage>
</organism>
<name>A0A7G9T4Q0_9LACO</name>
<proteinExistence type="predicted"/>
<accession>A0A7G9T4Q0</accession>
<evidence type="ECO:0000313" key="2">
    <source>
        <dbReference type="EMBL" id="QNN75075.1"/>
    </source>
</evidence>
<dbReference type="Proteomes" id="UP000515800">
    <property type="component" value="Chromosome"/>
</dbReference>
<keyword evidence="3" id="KW-1185">Reference proteome</keyword>
<dbReference type="AlphaFoldDB" id="A0A7G9T4Q0"/>
<sequence>MIVGRNKRIQVSDNKLHTKITDTETIIDFDLRKNDKRIKATKATASVKNASGFLFEFEVEVVNGVARVDFSNEFLEQLTVDTYYIEFNVDEDGDRSIYPDEGFARFVVEQNTKNQDGDLVPQLTFDFVLSEAKKYIDEVVGDIEQGAKGDKGDRGEQGPQGEVGPKGDKGDTGPQGEMGLPGKDGATGAQGPEGKPGADGKDGTDGKDAPDNWNRVQTADDLTTMGIEPTLPVYQTNDKGSYDNSGMNIGQFVAVVEVYTVGGKTLFLNMTQESVVVSIMLQITNLNDYGNVVVYDLGNRFLMPDYPSPIQVGDDYYLSYDAYGLTWKKSAEVPDRLPPMNWVLDTSTKPWKIKFDNGMVLTLNDYGDNAAIYGYGHPVSLDDGKIAGQVIAANFIQAARGYITIDTFKAGSGSSFNYFSNNYTLKNSMNDSSKYDFTIATFGVADDKYNRQYVVIKMMYEMGIWTEAEIESLGAVKNQSRGIEILYPHVIVPGPVDDIKQR</sequence>
<feature type="region of interest" description="Disordered" evidence="1">
    <location>
        <begin position="145"/>
        <end position="219"/>
    </location>
</feature>
<protein>
    <submittedName>
        <fullName evidence="2">Collagen-like protein</fullName>
    </submittedName>
</protein>
<gene>
    <name evidence="2" type="ORF">H9L19_06775</name>
</gene>
<evidence type="ECO:0000256" key="1">
    <source>
        <dbReference type="SAM" id="MobiDB-lite"/>
    </source>
</evidence>
<feature type="compositionally biased region" description="Basic and acidic residues" evidence="1">
    <location>
        <begin position="145"/>
        <end position="156"/>
    </location>
</feature>
<dbReference type="KEGG" id="wdi:H9L19_06775"/>
<evidence type="ECO:0000313" key="3">
    <source>
        <dbReference type="Proteomes" id="UP000515800"/>
    </source>
</evidence>
<dbReference type="RefSeq" id="WP_187528910.1">
    <property type="nucleotide sequence ID" value="NZ_CP060724.1"/>
</dbReference>
<keyword evidence="2" id="KW-0176">Collagen</keyword>
<dbReference type="Pfam" id="PF01391">
    <property type="entry name" value="Collagen"/>
    <property type="match status" value="1"/>
</dbReference>
<dbReference type="PANTHER" id="PTHR24637">
    <property type="entry name" value="COLLAGEN"/>
    <property type="match status" value="1"/>
</dbReference>
<dbReference type="InterPro" id="IPR008160">
    <property type="entry name" value="Collagen"/>
</dbReference>
<dbReference type="EMBL" id="CP060724">
    <property type="protein sequence ID" value="QNN75075.1"/>
    <property type="molecule type" value="Genomic_DNA"/>
</dbReference>
<reference evidence="2 3" key="1">
    <citation type="submission" date="2020-08" db="EMBL/GenBank/DDBJ databases">
        <title>Genome sequence of Weissella diestrammenae KACC 16890T.</title>
        <authorList>
            <person name="Hyun D.-W."/>
            <person name="Bae J.-W."/>
        </authorList>
    </citation>
    <scope>NUCLEOTIDE SEQUENCE [LARGE SCALE GENOMIC DNA]</scope>
    <source>
        <strain evidence="2 3">KACC 16890</strain>
    </source>
</reference>